<feature type="non-terminal residue" evidence="7">
    <location>
        <position position="1"/>
    </location>
</feature>
<protein>
    <submittedName>
        <fullName evidence="7">MATE efflux family protein</fullName>
    </submittedName>
</protein>
<feature type="transmembrane region" description="Helical" evidence="6">
    <location>
        <begin position="42"/>
        <end position="66"/>
    </location>
</feature>
<dbReference type="GO" id="GO:0015297">
    <property type="term" value="F:antiporter activity"/>
    <property type="evidence" value="ECO:0007669"/>
    <property type="project" value="InterPro"/>
</dbReference>
<dbReference type="InterPro" id="IPR045069">
    <property type="entry name" value="MATE_euk"/>
</dbReference>
<dbReference type="CDD" id="cd13132">
    <property type="entry name" value="MATE_eukaryotic"/>
    <property type="match status" value="1"/>
</dbReference>
<feature type="transmembrane region" description="Helical" evidence="6">
    <location>
        <begin position="213"/>
        <end position="231"/>
    </location>
</feature>
<feature type="transmembrane region" description="Helical" evidence="6">
    <location>
        <begin position="343"/>
        <end position="363"/>
    </location>
</feature>
<feature type="transmembrane region" description="Helical" evidence="6">
    <location>
        <begin position="275"/>
        <end position="291"/>
    </location>
</feature>
<dbReference type="AlphaFoldDB" id="A0A137PHS7"/>
<feature type="transmembrane region" description="Helical" evidence="6">
    <location>
        <begin position="12"/>
        <end position="30"/>
    </location>
</feature>
<comment type="similarity">
    <text evidence="2">Belongs to the multi antimicrobial extrusion (MATE) (TC 2.A.66.1) family.</text>
</comment>
<gene>
    <name evidence="7" type="ORF">CONCODRAFT_24052</name>
</gene>
<feature type="transmembrane region" description="Helical" evidence="6">
    <location>
        <begin position="154"/>
        <end position="174"/>
    </location>
</feature>
<evidence type="ECO:0000313" key="7">
    <source>
        <dbReference type="EMBL" id="KXN74540.1"/>
    </source>
</evidence>
<dbReference type="NCBIfam" id="TIGR00797">
    <property type="entry name" value="matE"/>
    <property type="match status" value="1"/>
</dbReference>
<evidence type="ECO:0000256" key="3">
    <source>
        <dbReference type="ARBA" id="ARBA00022692"/>
    </source>
</evidence>
<dbReference type="GO" id="GO:0042910">
    <property type="term" value="F:xenobiotic transmembrane transporter activity"/>
    <property type="evidence" value="ECO:0007669"/>
    <property type="project" value="InterPro"/>
</dbReference>
<feature type="transmembrane region" description="Helical" evidence="6">
    <location>
        <begin position="186"/>
        <end position="207"/>
    </location>
</feature>
<keyword evidence="5 6" id="KW-0472">Membrane</keyword>
<sequence>ELKAIFKLTVPNVLTYFFTSLLPIWTNYSLGQLGALELGAGAFSHTLCSLTGLCFIFGMATALDTLCSQAFTGSEDKKIVGLYLQRGIVVCFLTFIPISILWLNIGGILLYFGSDPALVDLVRVYIKWRLLSVPPTIIFECLKKFLQAQGIVKAPSYIMIISAPVGVIINYFLVINPSTAIGFEGAPITIAITMWFSMTICIMYIAFIDGKQAWGGFTSMAFTGWSPIIKLGVGGMMMTSIEWWAFGAMTLVVPSFGAAQLAAHSVLVTLDNLCYMLHLGVSISASIRVGNHLGSRLPNKAKLAALCSYFFSICTAVVASIIMGGFASFWAHTFSKDQEVISIIIRLMPIGVVYQLFSSFNAASGGILRGEGRQFLGAIVLLAGFYVVAIPLSLYLGLATPLNLFGVWIGFVCGLILSSALYIYSFMKTDWDMEVQNTIDRLEE</sequence>
<feature type="non-terminal residue" evidence="7">
    <location>
        <position position="444"/>
    </location>
</feature>
<evidence type="ECO:0000256" key="6">
    <source>
        <dbReference type="SAM" id="Phobius"/>
    </source>
</evidence>
<keyword evidence="3 6" id="KW-0812">Transmembrane</keyword>
<evidence type="ECO:0000256" key="1">
    <source>
        <dbReference type="ARBA" id="ARBA00004141"/>
    </source>
</evidence>
<evidence type="ECO:0000256" key="4">
    <source>
        <dbReference type="ARBA" id="ARBA00022989"/>
    </source>
</evidence>
<dbReference type="InterPro" id="IPR002528">
    <property type="entry name" value="MATE_fam"/>
</dbReference>
<name>A0A137PHS7_CONC2</name>
<dbReference type="STRING" id="796925.A0A137PHS7"/>
<evidence type="ECO:0000256" key="5">
    <source>
        <dbReference type="ARBA" id="ARBA00023136"/>
    </source>
</evidence>
<dbReference type="Pfam" id="PF01554">
    <property type="entry name" value="MatE"/>
    <property type="match status" value="2"/>
</dbReference>
<dbReference type="OrthoDB" id="2126698at2759"/>
<feature type="transmembrane region" description="Helical" evidence="6">
    <location>
        <begin position="243"/>
        <end position="263"/>
    </location>
</feature>
<evidence type="ECO:0000256" key="2">
    <source>
        <dbReference type="ARBA" id="ARBA00010199"/>
    </source>
</evidence>
<comment type="subcellular location">
    <subcellularLocation>
        <location evidence="1">Membrane</location>
        <topology evidence="1">Multi-pass membrane protein</topology>
    </subcellularLocation>
</comment>
<dbReference type="PANTHER" id="PTHR11206">
    <property type="entry name" value="MULTIDRUG RESISTANCE PROTEIN"/>
    <property type="match status" value="1"/>
</dbReference>
<dbReference type="Proteomes" id="UP000070444">
    <property type="component" value="Unassembled WGS sequence"/>
</dbReference>
<dbReference type="OMA" id="MAMFVCE"/>
<accession>A0A137PHS7</accession>
<proteinExistence type="inferred from homology"/>
<feature type="transmembrane region" description="Helical" evidence="6">
    <location>
        <begin position="303"/>
        <end position="331"/>
    </location>
</feature>
<reference evidence="7 8" key="1">
    <citation type="journal article" date="2015" name="Genome Biol. Evol.">
        <title>Phylogenomic analyses indicate that early fungi evolved digesting cell walls of algal ancestors of land plants.</title>
        <authorList>
            <person name="Chang Y."/>
            <person name="Wang S."/>
            <person name="Sekimoto S."/>
            <person name="Aerts A.L."/>
            <person name="Choi C."/>
            <person name="Clum A."/>
            <person name="LaButti K.M."/>
            <person name="Lindquist E.A."/>
            <person name="Yee Ngan C."/>
            <person name="Ohm R.A."/>
            <person name="Salamov A.A."/>
            <person name="Grigoriev I.V."/>
            <person name="Spatafora J.W."/>
            <person name="Berbee M.L."/>
        </authorList>
    </citation>
    <scope>NUCLEOTIDE SEQUENCE [LARGE SCALE GENOMIC DNA]</scope>
    <source>
        <strain evidence="7 8">NRRL 28638</strain>
    </source>
</reference>
<feature type="transmembrane region" description="Helical" evidence="6">
    <location>
        <begin position="87"/>
        <end position="112"/>
    </location>
</feature>
<keyword evidence="4 6" id="KW-1133">Transmembrane helix</keyword>
<feature type="transmembrane region" description="Helical" evidence="6">
    <location>
        <begin position="375"/>
        <end position="398"/>
    </location>
</feature>
<dbReference type="EMBL" id="KQ964422">
    <property type="protein sequence ID" value="KXN74540.1"/>
    <property type="molecule type" value="Genomic_DNA"/>
</dbReference>
<feature type="transmembrane region" description="Helical" evidence="6">
    <location>
        <begin position="404"/>
        <end position="424"/>
    </location>
</feature>
<evidence type="ECO:0000313" key="8">
    <source>
        <dbReference type="Proteomes" id="UP000070444"/>
    </source>
</evidence>
<dbReference type="GO" id="GO:0016020">
    <property type="term" value="C:membrane"/>
    <property type="evidence" value="ECO:0007669"/>
    <property type="project" value="UniProtKB-SubCell"/>
</dbReference>
<dbReference type="GO" id="GO:1990961">
    <property type="term" value="P:xenobiotic detoxification by transmembrane export across the plasma membrane"/>
    <property type="evidence" value="ECO:0007669"/>
    <property type="project" value="InterPro"/>
</dbReference>
<organism evidence="7 8">
    <name type="scientific">Conidiobolus coronatus (strain ATCC 28846 / CBS 209.66 / NRRL 28638)</name>
    <name type="common">Delacroixia coronata</name>
    <dbReference type="NCBI Taxonomy" id="796925"/>
    <lineage>
        <taxon>Eukaryota</taxon>
        <taxon>Fungi</taxon>
        <taxon>Fungi incertae sedis</taxon>
        <taxon>Zoopagomycota</taxon>
        <taxon>Entomophthoromycotina</taxon>
        <taxon>Entomophthoromycetes</taxon>
        <taxon>Entomophthorales</taxon>
        <taxon>Ancylistaceae</taxon>
        <taxon>Conidiobolus</taxon>
    </lineage>
</organism>
<keyword evidence="8" id="KW-1185">Reference proteome</keyword>